<evidence type="ECO:0000313" key="1">
    <source>
        <dbReference type="EMBL" id="GII41251.1"/>
    </source>
</evidence>
<proteinExistence type="predicted"/>
<reference evidence="1 2" key="1">
    <citation type="submission" date="2021-01" db="EMBL/GenBank/DDBJ databases">
        <title>Whole genome shotgun sequence of Planotetraspora phitsanulokensis NBRC 104273.</title>
        <authorList>
            <person name="Komaki H."/>
            <person name="Tamura T."/>
        </authorList>
    </citation>
    <scope>NUCLEOTIDE SEQUENCE [LARGE SCALE GENOMIC DNA]</scope>
    <source>
        <strain evidence="1 2">NBRC 104273</strain>
    </source>
</reference>
<dbReference type="Proteomes" id="UP000622547">
    <property type="component" value="Unassembled WGS sequence"/>
</dbReference>
<protein>
    <recommendedName>
        <fullName evidence="3">Carboxypeptidase regulatory-like domain-containing protein</fullName>
    </recommendedName>
</protein>
<accession>A0A8J3UDC3</accession>
<keyword evidence="2" id="KW-1185">Reference proteome</keyword>
<comment type="caution">
    <text evidence="1">The sequence shown here is derived from an EMBL/GenBank/DDBJ whole genome shotgun (WGS) entry which is preliminary data.</text>
</comment>
<evidence type="ECO:0000313" key="2">
    <source>
        <dbReference type="Proteomes" id="UP000622547"/>
    </source>
</evidence>
<sequence length="160" mass="17792">MSDRMPEPMPEQWRDDELLAELAMALRDADEVPPEFVELGKAMFAWRDIDGELAALMYDSEYDGDRAGALRRDESAPLRALTFSSAELTFELEIIPDAVLGQVVPCQVLNVHVRVLSGEDVVVTTDDVGCFTIRPIPAGPFSLHCRTETGTRIATNWINI</sequence>
<organism evidence="1 2">
    <name type="scientific">Planotetraspora phitsanulokensis</name>
    <dbReference type="NCBI Taxonomy" id="575192"/>
    <lineage>
        <taxon>Bacteria</taxon>
        <taxon>Bacillati</taxon>
        <taxon>Actinomycetota</taxon>
        <taxon>Actinomycetes</taxon>
        <taxon>Streptosporangiales</taxon>
        <taxon>Streptosporangiaceae</taxon>
        <taxon>Planotetraspora</taxon>
    </lineage>
</organism>
<dbReference type="EMBL" id="BOOP01000031">
    <property type="protein sequence ID" value="GII41251.1"/>
    <property type="molecule type" value="Genomic_DNA"/>
</dbReference>
<dbReference type="AlphaFoldDB" id="A0A8J3UDC3"/>
<gene>
    <name evidence="1" type="ORF">Pph01_62540</name>
</gene>
<name>A0A8J3UDC3_9ACTN</name>
<evidence type="ECO:0008006" key="3">
    <source>
        <dbReference type="Google" id="ProtNLM"/>
    </source>
</evidence>